<evidence type="ECO:0000256" key="1">
    <source>
        <dbReference type="SAM" id="MobiDB-lite"/>
    </source>
</evidence>
<evidence type="ECO:0000313" key="3">
    <source>
        <dbReference type="Proteomes" id="UP001299283"/>
    </source>
</evidence>
<dbReference type="RefSeq" id="WP_225397961.1">
    <property type="nucleotide sequence ID" value="NZ_JAYJJQ010000006.1"/>
</dbReference>
<dbReference type="Proteomes" id="UP001299283">
    <property type="component" value="Unassembled WGS sequence"/>
</dbReference>
<gene>
    <name evidence="2" type="ORF">K5L39_08950</name>
</gene>
<feature type="region of interest" description="Disordered" evidence="1">
    <location>
        <begin position="173"/>
        <end position="331"/>
    </location>
</feature>
<feature type="region of interest" description="Disordered" evidence="1">
    <location>
        <begin position="429"/>
        <end position="448"/>
    </location>
</feature>
<evidence type="ECO:0000313" key="2">
    <source>
        <dbReference type="EMBL" id="MEB3069312.1"/>
    </source>
</evidence>
<keyword evidence="3" id="KW-1185">Reference proteome</keyword>
<reference evidence="2 3" key="1">
    <citation type="submission" date="2023-12" db="EMBL/GenBank/DDBJ databases">
        <title>Description of new species of Mycobacterium terrae complex isolated from sewage at the Sao Paulo Zoological Park Foundation in Brazil.</title>
        <authorList>
            <person name="Romagnoli C.L."/>
            <person name="Conceicao E.C."/>
            <person name="Machado E."/>
            <person name="Barreto L.B.P.F."/>
            <person name="Sharma A."/>
            <person name="Silva N.M."/>
            <person name="Marques L.E."/>
            <person name="Juliana M.A."/>
            <person name="Lourenco M.C.S."/>
            <person name="Digiampietri L.A."/>
            <person name="Suffys P.N."/>
            <person name="Viana-Niero C."/>
        </authorList>
    </citation>
    <scope>NUCLEOTIDE SEQUENCE [LARGE SCALE GENOMIC DNA]</scope>
    <source>
        <strain evidence="2 3">MYC017</strain>
    </source>
</reference>
<sequence>MTTRDDVLDVISRIETSGHAGEATRAAQAALTMPLPSVGYDRVLDQLRTAYPRIVGEAATEQQGAAAQAMKEAEAALRQQLSATAEFDRHILEAVRHAGQNTVEGRRRLDNLEAEIVGAARAWDLSTAAGSREFQRYLIGKLGEIIRVVAAADEDDTAKQELATALTALYTDNTGRDEASPAAQPPQGATEPVLMPDVPAKAGPDEEGPWLDPDLDDAYFDDELEPEPGSAAAAHYQPEMPSMPPSFGGESPGFGGMPAGMSPGLPLAGLGSDPFDDIGDEEYPSDTEAEDAGPEDKADTDTAADTDAAGGSVPEPPADDGPVTVRLPDGQTTNVVDPQLAAAMQAAADGTPVAEAFRRQGIAIPPPGTPVTAPVDQAQLQPGDIGVFTDRHALAVGDGRALLDGQLHLAGNLRGPGFLGWQHPPIRAGGPAPVPEPVPTHTAGYRWA</sequence>
<dbReference type="Pfam" id="PF10774">
    <property type="entry name" value="DUF4226"/>
    <property type="match status" value="1"/>
</dbReference>
<dbReference type="EMBL" id="JAYJJQ010000006">
    <property type="protein sequence ID" value="MEB3069312.1"/>
    <property type="molecule type" value="Genomic_DNA"/>
</dbReference>
<protein>
    <submittedName>
        <fullName evidence="2">DUF4226 domain-containing protein</fullName>
    </submittedName>
</protein>
<feature type="compositionally biased region" description="Acidic residues" evidence="1">
    <location>
        <begin position="205"/>
        <end position="226"/>
    </location>
</feature>
<accession>A0ABU5YW40</accession>
<proteinExistence type="predicted"/>
<feature type="compositionally biased region" description="Acidic residues" evidence="1">
    <location>
        <begin position="274"/>
        <end position="293"/>
    </location>
</feature>
<comment type="caution">
    <text evidence="2">The sequence shown here is derived from an EMBL/GenBank/DDBJ whole genome shotgun (WGS) entry which is preliminary data.</text>
</comment>
<dbReference type="InterPro" id="IPR019710">
    <property type="entry name" value="DUF4226"/>
</dbReference>
<organism evidence="2 3">
    <name type="scientific">[Mycobacterium] vasticus</name>
    <dbReference type="NCBI Taxonomy" id="2875777"/>
    <lineage>
        <taxon>Bacteria</taxon>
        <taxon>Bacillati</taxon>
        <taxon>Actinomycetota</taxon>
        <taxon>Actinomycetes</taxon>
        <taxon>Mycobacteriales</taxon>
        <taxon>Mycobacteriaceae</taxon>
        <taxon>Mycolicibacter</taxon>
    </lineage>
</organism>
<name>A0ABU5YW40_9MYCO</name>